<evidence type="ECO:0000259" key="8">
    <source>
        <dbReference type="Pfam" id="PF00534"/>
    </source>
</evidence>
<evidence type="ECO:0000256" key="5">
    <source>
        <dbReference type="ARBA" id="ARBA00022679"/>
    </source>
</evidence>
<dbReference type="InterPro" id="IPR012820">
    <property type="entry name" value="Sucrose_synthase_pln/cyn"/>
</dbReference>
<comment type="catalytic activity">
    <reaction evidence="6 7">
        <text>an NDP-alpha-D-glucose + D-fructose = a ribonucleoside 5'-diphosphate + sucrose + H(+)</text>
        <dbReference type="Rhea" id="RHEA:16241"/>
        <dbReference type="ChEBI" id="CHEBI:15378"/>
        <dbReference type="ChEBI" id="CHEBI:17992"/>
        <dbReference type="ChEBI" id="CHEBI:37721"/>
        <dbReference type="ChEBI" id="CHEBI:57930"/>
        <dbReference type="ChEBI" id="CHEBI:76533"/>
        <dbReference type="EC" id="2.4.1.13"/>
    </reaction>
</comment>
<keyword evidence="4 7" id="KW-0328">Glycosyltransferase</keyword>
<dbReference type="STRING" id="29655.A0A0K9PZ47"/>
<dbReference type="SUPFAM" id="SSF53756">
    <property type="entry name" value="UDP-Glycosyltransferase/glycogen phosphorylase"/>
    <property type="match status" value="1"/>
</dbReference>
<dbReference type="OMA" id="SWANDEN"/>
<dbReference type="Pfam" id="PF00862">
    <property type="entry name" value="GT-B_Sucrose_synth"/>
    <property type="match status" value="1"/>
</dbReference>
<dbReference type="FunFam" id="3.40.50.2000:FF:000006">
    <property type="entry name" value="Sucrose synthase"/>
    <property type="match status" value="1"/>
</dbReference>
<dbReference type="InterPro" id="IPR056735">
    <property type="entry name" value="SUS_N"/>
</dbReference>
<feature type="domain" description="Sucrose synthase EPBD" evidence="11">
    <location>
        <begin position="159"/>
        <end position="246"/>
    </location>
</feature>
<dbReference type="EC" id="2.4.1.13" evidence="3 7"/>
<protein>
    <recommendedName>
        <fullName evidence="3 7">Sucrose synthase</fullName>
        <ecNumber evidence="3 7">2.4.1.13</ecNumber>
    </recommendedName>
</protein>
<gene>
    <name evidence="12" type="ORF">ZOSMA_133G00340</name>
</gene>
<organism evidence="12 13">
    <name type="scientific">Zostera marina</name>
    <name type="common">Eelgrass</name>
    <dbReference type="NCBI Taxonomy" id="29655"/>
    <lineage>
        <taxon>Eukaryota</taxon>
        <taxon>Viridiplantae</taxon>
        <taxon>Streptophyta</taxon>
        <taxon>Embryophyta</taxon>
        <taxon>Tracheophyta</taxon>
        <taxon>Spermatophyta</taxon>
        <taxon>Magnoliopsida</taxon>
        <taxon>Liliopsida</taxon>
        <taxon>Zosteraceae</taxon>
        <taxon>Zostera</taxon>
    </lineage>
</organism>
<evidence type="ECO:0000256" key="6">
    <source>
        <dbReference type="ARBA" id="ARBA00049030"/>
    </source>
</evidence>
<keyword evidence="5 7" id="KW-0808">Transferase</keyword>
<evidence type="ECO:0000256" key="2">
    <source>
        <dbReference type="ARBA" id="ARBA00005894"/>
    </source>
</evidence>
<dbReference type="Pfam" id="PF00534">
    <property type="entry name" value="Glycos_transf_1"/>
    <property type="match status" value="1"/>
</dbReference>
<dbReference type="EMBL" id="LFYR01000391">
    <property type="protein sequence ID" value="KMZ74184.1"/>
    <property type="molecule type" value="Genomic_DNA"/>
</dbReference>
<proteinExistence type="inferred from homology"/>
<comment type="function">
    <text evidence="1 7">Sucrose-cleaving enzyme that provides UDP-glucose and fructose for various metabolic pathways.</text>
</comment>
<dbReference type="InterPro" id="IPR056736">
    <property type="entry name" value="SUS_EPBD"/>
</dbReference>
<dbReference type="Pfam" id="PF24862">
    <property type="entry name" value="SUS_EPBD"/>
    <property type="match status" value="1"/>
</dbReference>
<evidence type="ECO:0000313" key="13">
    <source>
        <dbReference type="Proteomes" id="UP000036987"/>
    </source>
</evidence>
<evidence type="ECO:0000259" key="11">
    <source>
        <dbReference type="Pfam" id="PF24862"/>
    </source>
</evidence>
<dbReference type="Gene3D" id="1.20.120.1230">
    <property type="match status" value="1"/>
</dbReference>
<evidence type="ECO:0000256" key="3">
    <source>
        <dbReference type="ARBA" id="ARBA00012540"/>
    </source>
</evidence>
<comment type="similarity">
    <text evidence="2 7">Belongs to the glycosyltransferase 1 family. Plant sucrose synthase subfamily.</text>
</comment>
<dbReference type="GO" id="GO:0005985">
    <property type="term" value="P:sucrose metabolic process"/>
    <property type="evidence" value="ECO:0007669"/>
    <property type="project" value="InterPro"/>
</dbReference>
<dbReference type="PANTHER" id="PTHR45839:SF4">
    <property type="entry name" value="SUCROSE SYNTHASE 5"/>
    <property type="match status" value="1"/>
</dbReference>
<name>A0A0K9PZ47_ZOSMR</name>
<feature type="domain" description="Glycosyl transferase family 1" evidence="8">
    <location>
        <begin position="563"/>
        <end position="733"/>
    </location>
</feature>
<dbReference type="Gene3D" id="3.40.50.2000">
    <property type="entry name" value="Glycogen Phosphorylase B"/>
    <property type="match status" value="2"/>
</dbReference>
<evidence type="ECO:0000256" key="1">
    <source>
        <dbReference type="ARBA" id="ARBA00002595"/>
    </source>
</evidence>
<evidence type="ECO:0000256" key="7">
    <source>
        <dbReference type="RuleBase" id="RU280817"/>
    </source>
</evidence>
<comment type="caution">
    <text evidence="12">The sequence shown here is derived from an EMBL/GenBank/DDBJ whole genome shotgun (WGS) entry which is preliminary data.</text>
</comment>
<feature type="domain" description="Sucrose synthase N-terminal" evidence="10">
    <location>
        <begin position="9"/>
        <end position="123"/>
    </location>
</feature>
<reference evidence="13" key="1">
    <citation type="journal article" date="2016" name="Nature">
        <title>The genome of the seagrass Zostera marina reveals angiosperm adaptation to the sea.</title>
        <authorList>
            <person name="Olsen J.L."/>
            <person name="Rouze P."/>
            <person name="Verhelst B."/>
            <person name="Lin Y.-C."/>
            <person name="Bayer T."/>
            <person name="Collen J."/>
            <person name="Dattolo E."/>
            <person name="De Paoli E."/>
            <person name="Dittami S."/>
            <person name="Maumus F."/>
            <person name="Michel G."/>
            <person name="Kersting A."/>
            <person name="Lauritano C."/>
            <person name="Lohaus R."/>
            <person name="Toepel M."/>
            <person name="Tonon T."/>
            <person name="Vanneste K."/>
            <person name="Amirebrahimi M."/>
            <person name="Brakel J."/>
            <person name="Bostroem C."/>
            <person name="Chovatia M."/>
            <person name="Grimwood J."/>
            <person name="Jenkins J.W."/>
            <person name="Jueterbock A."/>
            <person name="Mraz A."/>
            <person name="Stam W.T."/>
            <person name="Tice H."/>
            <person name="Bornberg-Bauer E."/>
            <person name="Green P.J."/>
            <person name="Pearson G.A."/>
            <person name="Procaccini G."/>
            <person name="Duarte C.M."/>
            <person name="Schmutz J."/>
            <person name="Reusch T.B.H."/>
            <person name="Van de Peer Y."/>
        </authorList>
    </citation>
    <scope>NUCLEOTIDE SEQUENCE [LARGE SCALE GENOMIC DNA]</scope>
    <source>
        <strain evidence="13">cv. Finnish</strain>
    </source>
</reference>
<dbReference type="FunFam" id="3.10.450.330:FF:000001">
    <property type="entry name" value="Sucrose synthase"/>
    <property type="match status" value="1"/>
</dbReference>
<dbReference type="Proteomes" id="UP000036987">
    <property type="component" value="Unassembled WGS sequence"/>
</dbReference>
<dbReference type="Gene3D" id="3.10.450.330">
    <property type="match status" value="1"/>
</dbReference>
<evidence type="ECO:0000259" key="9">
    <source>
        <dbReference type="Pfam" id="PF00862"/>
    </source>
</evidence>
<dbReference type="Pfam" id="PF24861">
    <property type="entry name" value="SUS_N"/>
    <property type="match status" value="1"/>
</dbReference>
<evidence type="ECO:0000313" key="12">
    <source>
        <dbReference type="EMBL" id="KMZ74184.1"/>
    </source>
</evidence>
<evidence type="ECO:0000259" key="10">
    <source>
        <dbReference type="Pfam" id="PF24861"/>
    </source>
</evidence>
<sequence length="844" mass="96274">MKSNFNFKRSGSIADSMPEALRQSRYQMKRCFARYVAKGNRLMKNQQLMEELDQSMDDRIEKTRLMEGFLGYIICSTQEATILPPFVAFAVRANPGIWEFVKVNSMDLDVESFSAGEYLKFKEMIFDEQWAKNENALEVDFGAFDYQTPHLSVPASIGKGLQFTSRFIASKMDGKIKNMTLLLDYLIDLNYRGDELMINHHIDTVSKLKTALLMADVFVSELPKNTPFQRFEQKFQQWGLEKGWGNTAERVSDTLSCLSEMLEAPDPMSVEKFFGKVPSIFNIVILSPHGYFGQADVLGLPDTGGQVVYILDQVKAMEEELVVKIKQQGLNIKPQILVVTRLIPDARGTKCSQELEQILNTNYSYILRVPFRTSTGILRQWVSRFDIYPYLERFAEEASAKILDHMKGKPDLIIGNYTDGNLVASLLSSKLGVTQATIAHALEKTKYEDSDIKWKELDPKYHFSCQFTADMIAMNATDFIITSTYQEIAGSKDRPGQYESHLAFTLPGLCRFVSGIDVFDPKFNIASPGADQSIYFPCTQKQKRFISLHTAIDELLYNKNENDEHFGYLADSTKPIIFSMARLDTVKNITGLTEWYGKNKRLRDLVNLVVVAGFFDPSNSKDREEISEIKKMHFLIRKYQLKGQIRWISAQKDRNRNGELYRCIADTKGAFVQPALYEAFGLTVIEAMNCGLPTFATNQGGPAEIIIDGVSGFHIDPNNGDNSSNTIADFFEKCKNDSSYWNKISFGGLQRIYECYTWKIYANKVLNMGSIYGFWRQMNKDQKLAKMRYLQMFYNLQFRNLAKVTPLAIDQQEQVDGRVASSSAIKPKPTKRKTKTRIQWLFGA</sequence>
<dbReference type="GO" id="GO:0016157">
    <property type="term" value="F:sucrose synthase activity"/>
    <property type="evidence" value="ECO:0000318"/>
    <property type="project" value="GO_Central"/>
</dbReference>
<dbReference type="PANTHER" id="PTHR45839">
    <property type="match status" value="1"/>
</dbReference>
<accession>A0A0K9PZ47</accession>
<dbReference type="InterPro" id="IPR000368">
    <property type="entry name" value="Sucrose_synth_GT-B1"/>
</dbReference>
<dbReference type="InterPro" id="IPR001296">
    <property type="entry name" value="Glyco_trans_1"/>
</dbReference>
<dbReference type="FunFam" id="1.20.120.1230:FF:000001">
    <property type="entry name" value="Sucrose synthase"/>
    <property type="match status" value="1"/>
</dbReference>
<keyword evidence="13" id="KW-1185">Reference proteome</keyword>
<dbReference type="OrthoDB" id="937291at2759"/>
<dbReference type="NCBIfam" id="TIGR02470">
    <property type="entry name" value="sucr_synth"/>
    <property type="match status" value="1"/>
</dbReference>
<feature type="domain" description="Sucrose synthase first GT-B" evidence="9">
    <location>
        <begin position="269"/>
        <end position="557"/>
    </location>
</feature>
<dbReference type="AlphaFoldDB" id="A0A0K9PZ47"/>
<evidence type="ECO:0000256" key="4">
    <source>
        <dbReference type="ARBA" id="ARBA00022676"/>
    </source>
</evidence>